<organism evidence="1 2">
    <name type="scientific">Camellia sinensis var. sinensis</name>
    <name type="common">China tea</name>
    <dbReference type="NCBI Taxonomy" id="542762"/>
    <lineage>
        <taxon>Eukaryota</taxon>
        <taxon>Viridiplantae</taxon>
        <taxon>Streptophyta</taxon>
        <taxon>Embryophyta</taxon>
        <taxon>Tracheophyta</taxon>
        <taxon>Spermatophyta</taxon>
        <taxon>Magnoliopsida</taxon>
        <taxon>eudicotyledons</taxon>
        <taxon>Gunneridae</taxon>
        <taxon>Pentapetalae</taxon>
        <taxon>asterids</taxon>
        <taxon>Ericales</taxon>
        <taxon>Theaceae</taxon>
        <taxon>Camellia</taxon>
    </lineage>
</organism>
<keyword evidence="2" id="KW-1185">Reference proteome</keyword>
<dbReference type="AlphaFoldDB" id="A0A4S4CY10"/>
<dbReference type="Proteomes" id="UP000306102">
    <property type="component" value="Unassembled WGS sequence"/>
</dbReference>
<comment type="caution">
    <text evidence="1">The sequence shown here is derived from an EMBL/GenBank/DDBJ whole genome shotgun (WGS) entry which is preliminary data.</text>
</comment>
<evidence type="ECO:0000313" key="2">
    <source>
        <dbReference type="Proteomes" id="UP000306102"/>
    </source>
</evidence>
<accession>A0A4S4CY10</accession>
<evidence type="ECO:0000313" key="1">
    <source>
        <dbReference type="EMBL" id="THF94578.1"/>
    </source>
</evidence>
<name>A0A4S4CY10_CAMSN</name>
<gene>
    <name evidence="1" type="ORF">TEA_013241</name>
</gene>
<dbReference type="EMBL" id="SDRB02013589">
    <property type="protein sequence ID" value="THF94578.1"/>
    <property type="molecule type" value="Genomic_DNA"/>
</dbReference>
<protein>
    <submittedName>
        <fullName evidence="1">Uncharacterized protein</fullName>
    </submittedName>
</protein>
<proteinExistence type="predicted"/>
<reference evidence="1 2" key="1">
    <citation type="journal article" date="2018" name="Proc. Natl. Acad. Sci. U.S.A.">
        <title>Draft genome sequence of Camellia sinensis var. sinensis provides insights into the evolution of the tea genome and tea quality.</title>
        <authorList>
            <person name="Wei C."/>
            <person name="Yang H."/>
            <person name="Wang S."/>
            <person name="Zhao J."/>
            <person name="Liu C."/>
            <person name="Gao L."/>
            <person name="Xia E."/>
            <person name="Lu Y."/>
            <person name="Tai Y."/>
            <person name="She G."/>
            <person name="Sun J."/>
            <person name="Cao H."/>
            <person name="Tong W."/>
            <person name="Gao Q."/>
            <person name="Li Y."/>
            <person name="Deng W."/>
            <person name="Jiang X."/>
            <person name="Wang W."/>
            <person name="Chen Q."/>
            <person name="Zhang S."/>
            <person name="Li H."/>
            <person name="Wu J."/>
            <person name="Wang P."/>
            <person name="Li P."/>
            <person name="Shi C."/>
            <person name="Zheng F."/>
            <person name="Jian J."/>
            <person name="Huang B."/>
            <person name="Shan D."/>
            <person name="Shi M."/>
            <person name="Fang C."/>
            <person name="Yue Y."/>
            <person name="Li F."/>
            <person name="Li D."/>
            <person name="Wei S."/>
            <person name="Han B."/>
            <person name="Jiang C."/>
            <person name="Yin Y."/>
            <person name="Xia T."/>
            <person name="Zhang Z."/>
            <person name="Bennetzen J.L."/>
            <person name="Zhao S."/>
            <person name="Wan X."/>
        </authorList>
    </citation>
    <scope>NUCLEOTIDE SEQUENCE [LARGE SCALE GENOMIC DNA]</scope>
    <source>
        <strain evidence="2">cv. Shuchazao</strain>
        <tissue evidence="1">Leaf</tissue>
    </source>
</reference>
<sequence length="69" mass="7619">MLKVMEMTCNLHCLSGLGSELCQMCLLVGITLVAVIKQWPCTRKGSLSRCLLKLELLPKLLLRGFLLSG</sequence>